<dbReference type="InterPro" id="IPR020556">
    <property type="entry name" value="Amidase_CS"/>
</dbReference>
<dbReference type="SUPFAM" id="SSF75304">
    <property type="entry name" value="Amidase signature (AS) enzymes"/>
    <property type="match status" value="1"/>
</dbReference>
<dbReference type="Pfam" id="PF01425">
    <property type="entry name" value="Amidase"/>
    <property type="match status" value="1"/>
</dbReference>
<evidence type="ECO:0000259" key="1">
    <source>
        <dbReference type="Pfam" id="PF01425"/>
    </source>
</evidence>
<dbReference type="Proteomes" id="UP001205311">
    <property type="component" value="Unassembled WGS sequence"/>
</dbReference>
<dbReference type="InterPro" id="IPR036928">
    <property type="entry name" value="AS_sf"/>
</dbReference>
<name>A0ABT1HWF4_STRSD</name>
<evidence type="ECO:0000313" key="2">
    <source>
        <dbReference type="EMBL" id="MCP2259853.1"/>
    </source>
</evidence>
<dbReference type="PROSITE" id="PS00571">
    <property type="entry name" value="AMIDASES"/>
    <property type="match status" value="1"/>
</dbReference>
<dbReference type="Gene3D" id="3.90.1300.10">
    <property type="entry name" value="Amidase signature (AS) domain"/>
    <property type="match status" value="1"/>
</dbReference>
<accession>A0ABT1HWF4</accession>
<dbReference type="PANTHER" id="PTHR11895">
    <property type="entry name" value="TRANSAMIDASE"/>
    <property type="match status" value="1"/>
</dbReference>
<organism evidence="2 3">
    <name type="scientific">Streptoalloteichus tenebrarius (strain ATCC 17920 / DSM 40477 / JCM 4838 / CBS 697.72 / NBRC 16177 / NCIMB 11028 / NRRL B-12390 / A12253. 1 / ISP 5477)</name>
    <name type="common">Streptomyces tenebrarius</name>
    <dbReference type="NCBI Taxonomy" id="1933"/>
    <lineage>
        <taxon>Bacteria</taxon>
        <taxon>Bacillati</taxon>
        <taxon>Actinomycetota</taxon>
        <taxon>Actinomycetes</taxon>
        <taxon>Pseudonocardiales</taxon>
        <taxon>Pseudonocardiaceae</taxon>
        <taxon>Streptoalloteichus</taxon>
    </lineage>
</organism>
<feature type="domain" description="Amidase" evidence="1">
    <location>
        <begin position="28"/>
        <end position="449"/>
    </location>
</feature>
<keyword evidence="3" id="KW-1185">Reference proteome</keyword>
<proteinExistence type="predicted"/>
<dbReference type="EMBL" id="JAMTCP010000020">
    <property type="protein sequence ID" value="MCP2259853.1"/>
    <property type="molecule type" value="Genomic_DNA"/>
</dbReference>
<reference evidence="2 3" key="1">
    <citation type="submission" date="2022-06" db="EMBL/GenBank/DDBJ databases">
        <title>Genomic Encyclopedia of Archaeal and Bacterial Type Strains, Phase II (KMG-II): from individual species to whole genera.</title>
        <authorList>
            <person name="Goeker M."/>
        </authorList>
    </citation>
    <scope>NUCLEOTIDE SEQUENCE [LARGE SCALE GENOMIC DNA]</scope>
    <source>
        <strain evidence="2 3">DSM 40477</strain>
    </source>
</reference>
<comment type="caution">
    <text evidence="2">The sequence shown here is derived from an EMBL/GenBank/DDBJ whole genome shotgun (WGS) entry which is preliminary data.</text>
</comment>
<dbReference type="NCBIfam" id="NF005686">
    <property type="entry name" value="PRK07486.1"/>
    <property type="match status" value="1"/>
</dbReference>
<evidence type="ECO:0000313" key="3">
    <source>
        <dbReference type="Proteomes" id="UP001205311"/>
    </source>
</evidence>
<dbReference type="PANTHER" id="PTHR11895:SF76">
    <property type="entry name" value="INDOLEACETAMIDE HYDROLASE"/>
    <property type="match status" value="1"/>
</dbReference>
<dbReference type="RefSeq" id="WP_253670737.1">
    <property type="nucleotide sequence ID" value="NZ_JAMTCP010000020.1"/>
</dbReference>
<sequence length="471" mass="50497">MSAETRLVFRTARELVTLMATRQVSAREVLDAHLAQIEKVNPEVNAIVTLTPERAYELASRADDAIAHGRLLGPLHGLPVAHKDLASTAGIRTTFGSLVFKDNVPQHNDLHVQRLLDAGAVTVGKTNTPEFGNGSQTFNKVFGATRNPYDITRTCGGSSGGAAVALATGMVPIADGSDMAGSLRNPASFCNVVGLRPSIGRVPFWPTTNDHFTLPALGAMARTVGDLALQMSVLARPTRRCPVSAPPVDFTRPVERDVRGVRVAWSVDLGGLPVEPAVVEAMAPARDLLVDLGCEVVDACPDFTGADEAFTVLRALAQAFAYGPLVDEHGDLLSDNVRWEVAKGRTLTATDLERAATLRTALYNRVLDFFGSHQYLVTLVSQVVPFDVDLPYPTEINGTPMTYYREWMRSCSWLTTAGVPCLSVPFAFTRDGLPVGVQVVGAPGDDLGVLALGHAIEAATRTWQRHPALAE</sequence>
<protein>
    <submittedName>
        <fullName evidence="2">Amidase</fullName>
    </submittedName>
</protein>
<dbReference type="InterPro" id="IPR000120">
    <property type="entry name" value="Amidase"/>
</dbReference>
<gene>
    <name evidence="2" type="ORF">LX15_003562</name>
</gene>
<dbReference type="InterPro" id="IPR023631">
    <property type="entry name" value="Amidase_dom"/>
</dbReference>